<proteinExistence type="predicted"/>
<evidence type="ECO:0000256" key="1">
    <source>
        <dbReference type="SAM" id="MobiDB-lite"/>
    </source>
</evidence>
<reference evidence="4" key="1">
    <citation type="submission" date="2025-08" db="UniProtKB">
        <authorList>
            <consortium name="RefSeq"/>
        </authorList>
    </citation>
    <scope>IDENTIFICATION</scope>
    <source>
        <strain evidence="4">Airmid</strain>
    </source>
</reference>
<sequence length="273" mass="31531">MDNDRSESRMTNVRFKIRLALLILIIFMLITIILAIIFVMIFWKINNQQQNLDSNVQQQQHSNSNGKRGIILMLTFIAIIYLIGLFGLIRSNLSILILFATINIILATICLIMNPDHHYSYHYYDNGLPSPKLSHNWVASIAFILTSTLTIVYVVIQYFHRRYLKFNGSNKNNSQQIIRQRILRQSSDDNNHYYHQIGQNNDDESDNENEDDDAQNLFGNKKPKKPCTIIVDIVDSNDLDNDDGCHRTLLLQNSEHSNKSLSTTTLGNFRSIL</sequence>
<evidence type="ECO:0000313" key="4">
    <source>
        <dbReference type="RefSeq" id="XP_027203384.1"/>
    </source>
</evidence>
<keyword evidence="2" id="KW-0812">Transmembrane</keyword>
<keyword evidence="2" id="KW-1133">Transmembrane helix</keyword>
<gene>
    <name evidence="4" type="primary">LOC113797229</name>
</gene>
<name>A0A6P6YF36_DERPT</name>
<organism evidence="3 4">
    <name type="scientific">Dermatophagoides pteronyssinus</name>
    <name type="common">European house dust mite</name>
    <dbReference type="NCBI Taxonomy" id="6956"/>
    <lineage>
        <taxon>Eukaryota</taxon>
        <taxon>Metazoa</taxon>
        <taxon>Ecdysozoa</taxon>
        <taxon>Arthropoda</taxon>
        <taxon>Chelicerata</taxon>
        <taxon>Arachnida</taxon>
        <taxon>Acari</taxon>
        <taxon>Acariformes</taxon>
        <taxon>Sarcoptiformes</taxon>
        <taxon>Astigmata</taxon>
        <taxon>Psoroptidia</taxon>
        <taxon>Analgoidea</taxon>
        <taxon>Pyroglyphidae</taxon>
        <taxon>Dermatophagoidinae</taxon>
        <taxon>Dermatophagoides</taxon>
    </lineage>
</organism>
<feature type="transmembrane region" description="Helical" evidence="2">
    <location>
        <begin position="134"/>
        <end position="156"/>
    </location>
</feature>
<dbReference type="RefSeq" id="XP_027203384.1">
    <property type="nucleotide sequence ID" value="XM_027347583.1"/>
</dbReference>
<protein>
    <submittedName>
        <fullName evidence="4">Uncharacterized protein LOC113797229</fullName>
    </submittedName>
</protein>
<evidence type="ECO:0000313" key="3">
    <source>
        <dbReference type="Proteomes" id="UP000515146"/>
    </source>
</evidence>
<dbReference type="InParanoid" id="A0A6P6YF36"/>
<feature type="transmembrane region" description="Helical" evidence="2">
    <location>
        <begin position="21"/>
        <end position="43"/>
    </location>
</feature>
<keyword evidence="3" id="KW-1185">Reference proteome</keyword>
<feature type="transmembrane region" description="Helical" evidence="2">
    <location>
        <begin position="70"/>
        <end position="88"/>
    </location>
</feature>
<feature type="region of interest" description="Disordered" evidence="1">
    <location>
        <begin position="195"/>
        <end position="220"/>
    </location>
</feature>
<evidence type="ECO:0000256" key="2">
    <source>
        <dbReference type="SAM" id="Phobius"/>
    </source>
</evidence>
<feature type="transmembrane region" description="Helical" evidence="2">
    <location>
        <begin position="95"/>
        <end position="114"/>
    </location>
</feature>
<keyword evidence="2" id="KW-0472">Membrane</keyword>
<accession>A0A6P6YF36</accession>
<dbReference type="Proteomes" id="UP000515146">
    <property type="component" value="Unplaced"/>
</dbReference>
<dbReference type="AlphaFoldDB" id="A0A6P6YF36"/>
<dbReference type="KEGG" id="dpte:113797229"/>
<feature type="compositionally biased region" description="Acidic residues" evidence="1">
    <location>
        <begin position="201"/>
        <end position="214"/>
    </location>
</feature>
<dbReference type="OrthoDB" id="10448151at2759"/>